<feature type="transmembrane region" description="Helical" evidence="1">
    <location>
        <begin position="119"/>
        <end position="138"/>
    </location>
</feature>
<accession>A0A6U6NRP0</accession>
<protein>
    <recommendedName>
        <fullName evidence="3">Transmembrane protein</fullName>
    </recommendedName>
</protein>
<dbReference type="EMBL" id="HBGW01051940">
    <property type="protein sequence ID" value="CAD9586184.1"/>
    <property type="molecule type" value="Transcribed_RNA"/>
</dbReference>
<dbReference type="PROSITE" id="PS51257">
    <property type="entry name" value="PROKAR_LIPOPROTEIN"/>
    <property type="match status" value="1"/>
</dbReference>
<name>A0A6U6NRP0_9DINO</name>
<evidence type="ECO:0000256" key="1">
    <source>
        <dbReference type="SAM" id="Phobius"/>
    </source>
</evidence>
<reference evidence="2" key="1">
    <citation type="submission" date="2021-01" db="EMBL/GenBank/DDBJ databases">
        <authorList>
            <person name="Corre E."/>
            <person name="Pelletier E."/>
            <person name="Niang G."/>
            <person name="Scheremetjew M."/>
            <person name="Finn R."/>
            <person name="Kale V."/>
            <person name="Holt S."/>
            <person name="Cochrane G."/>
            <person name="Meng A."/>
            <person name="Brown T."/>
            <person name="Cohen L."/>
        </authorList>
    </citation>
    <scope>NUCLEOTIDE SEQUENCE</scope>
    <source>
        <strain evidence="2">RCC3387</strain>
    </source>
</reference>
<keyword evidence="1" id="KW-0472">Membrane</keyword>
<evidence type="ECO:0008006" key="3">
    <source>
        <dbReference type="Google" id="ProtNLM"/>
    </source>
</evidence>
<gene>
    <name evidence="2" type="ORF">BRAN1462_LOCUS32976</name>
</gene>
<keyword evidence="1" id="KW-1133">Transmembrane helix</keyword>
<evidence type="ECO:0000313" key="2">
    <source>
        <dbReference type="EMBL" id="CAD9586184.1"/>
    </source>
</evidence>
<keyword evidence="1" id="KW-0812">Transmembrane</keyword>
<dbReference type="AlphaFoldDB" id="A0A6U6NRP0"/>
<proteinExistence type="predicted"/>
<feature type="transmembrane region" description="Helical" evidence="1">
    <location>
        <begin position="88"/>
        <end position="113"/>
    </location>
</feature>
<organism evidence="2">
    <name type="scientific">Zooxanthella nutricula</name>
    <dbReference type="NCBI Taxonomy" id="1333877"/>
    <lineage>
        <taxon>Eukaryota</taxon>
        <taxon>Sar</taxon>
        <taxon>Alveolata</taxon>
        <taxon>Dinophyceae</taxon>
        <taxon>Peridiniales</taxon>
        <taxon>Peridiniales incertae sedis</taxon>
        <taxon>Zooxanthella</taxon>
    </lineage>
</organism>
<sequence length="139" mass="14607">MEVRHGMDSQAKADAGAQPLASPAVSSCSTCVPLEREAMIDGWFDEVIEASFDDPHAVDQDVVFADAVEAPQAEPAAPRKDDLGPLSLAMALLWCVLTLMWSGVVLSVVAVVAFLAGPTMFSCGAIACVTMWALLDAIL</sequence>